<proteinExistence type="predicted"/>
<feature type="domain" description="DUF7832" evidence="1">
    <location>
        <begin position="2"/>
        <end position="114"/>
    </location>
</feature>
<dbReference type="RefSeq" id="WP_185894507.1">
    <property type="nucleotide sequence ID" value="NZ_CP060028.1"/>
</dbReference>
<dbReference type="Pfam" id="PF25191">
    <property type="entry name" value="DUF7832"/>
    <property type="match status" value="1"/>
</dbReference>
<accession>A0ABX6R7D2</accession>
<evidence type="ECO:0000313" key="2">
    <source>
        <dbReference type="EMBL" id="QND79132.1"/>
    </source>
</evidence>
<dbReference type="EMBL" id="CP060028">
    <property type="protein sequence ID" value="QND79132.1"/>
    <property type="molecule type" value="Genomic_DNA"/>
</dbReference>
<reference evidence="2 4" key="1">
    <citation type="submission" date="2020-08" db="EMBL/GenBank/DDBJ databases">
        <title>Streptomycin resistant and MDR strain, P. mexicana.</title>
        <authorList>
            <person name="Ganesh-kumar S."/>
            <person name="Zhe T."/>
            <person name="Yu Z."/>
            <person name="Min Y."/>
        </authorList>
    </citation>
    <scope>NUCLEOTIDE SEQUENCE [LARGE SCALE GENOMIC DNA]</scope>
    <source>
        <strain evidence="2 4">GTZY</strain>
    </source>
</reference>
<dbReference type="EMBL" id="CP060028">
    <property type="protein sequence ID" value="QND81334.1"/>
    <property type="molecule type" value="Genomic_DNA"/>
</dbReference>
<keyword evidence="4" id="KW-1185">Reference proteome</keyword>
<gene>
    <name evidence="3" type="ORF">H4W19_06115</name>
    <name evidence="2" type="ORF">H4W19_12230</name>
</gene>
<name>A0ABX6R7D2_PSEMX</name>
<evidence type="ECO:0000313" key="4">
    <source>
        <dbReference type="Proteomes" id="UP000515506"/>
    </source>
</evidence>
<sequence length="140" mass="15542">MKYDDASWHYGGNFPSDLPDSAGATHTGMFLAWAVLVGLGGELFTVEEPELVNELCNRTTTPGSFFLKVCDGKLTDEDLSDRGNKFAVAYYEDGQYLADYEEMLGSSLASPYHVPDVWASFDTLRPRLDERLARWSASEG</sequence>
<organism evidence="2 4">
    <name type="scientific">Pseudoxanthomonas mexicana</name>
    <dbReference type="NCBI Taxonomy" id="128785"/>
    <lineage>
        <taxon>Bacteria</taxon>
        <taxon>Pseudomonadati</taxon>
        <taxon>Pseudomonadota</taxon>
        <taxon>Gammaproteobacteria</taxon>
        <taxon>Lysobacterales</taxon>
        <taxon>Lysobacteraceae</taxon>
        <taxon>Pseudoxanthomonas</taxon>
    </lineage>
</organism>
<dbReference type="Proteomes" id="UP000515506">
    <property type="component" value="Chromosome"/>
</dbReference>
<protein>
    <recommendedName>
        <fullName evidence="1">DUF7832 domain-containing protein</fullName>
    </recommendedName>
</protein>
<evidence type="ECO:0000313" key="3">
    <source>
        <dbReference type="EMBL" id="QND81334.1"/>
    </source>
</evidence>
<dbReference type="InterPro" id="IPR057154">
    <property type="entry name" value="DUF7832"/>
</dbReference>
<evidence type="ECO:0000259" key="1">
    <source>
        <dbReference type="Pfam" id="PF25191"/>
    </source>
</evidence>